<evidence type="ECO:0000259" key="4">
    <source>
        <dbReference type="PROSITE" id="PS50887"/>
    </source>
</evidence>
<keyword evidence="3" id="KW-0472">Membrane</keyword>
<dbReference type="PANTHER" id="PTHR45138">
    <property type="entry name" value="REGULATORY COMPONENTS OF SENSORY TRANSDUCTION SYSTEM"/>
    <property type="match status" value="1"/>
</dbReference>
<dbReference type="SUPFAM" id="SSF55073">
    <property type="entry name" value="Nucleotide cyclase"/>
    <property type="match status" value="1"/>
</dbReference>
<evidence type="ECO:0000313" key="5">
    <source>
        <dbReference type="EMBL" id="GAA6168005.1"/>
    </source>
</evidence>
<dbReference type="InterPro" id="IPR043128">
    <property type="entry name" value="Rev_trsase/Diguanyl_cyclase"/>
</dbReference>
<reference evidence="5 6" key="1">
    <citation type="submission" date="2024-04" db="EMBL/GenBank/DDBJ databases">
        <title>Draft genome sequence of Sessilibacter corallicola NBRC 116591.</title>
        <authorList>
            <person name="Miyakawa T."/>
            <person name="Kusuya Y."/>
            <person name="Miura T."/>
        </authorList>
    </citation>
    <scope>NUCLEOTIDE SEQUENCE [LARGE SCALE GENOMIC DNA]</scope>
    <source>
        <strain evidence="5 6">KU-00831-HH</strain>
    </source>
</reference>
<dbReference type="PANTHER" id="PTHR45138:SF9">
    <property type="entry name" value="DIGUANYLATE CYCLASE DGCM-RELATED"/>
    <property type="match status" value="1"/>
</dbReference>
<evidence type="ECO:0000256" key="1">
    <source>
        <dbReference type="ARBA" id="ARBA00012528"/>
    </source>
</evidence>
<dbReference type="NCBIfam" id="TIGR00254">
    <property type="entry name" value="GGDEF"/>
    <property type="match status" value="1"/>
</dbReference>
<name>A0ABQ0A8N0_9GAMM</name>
<gene>
    <name evidence="5" type="ORF">NBRC116591_18160</name>
</gene>
<proteinExistence type="predicted"/>
<dbReference type="InterPro" id="IPR000160">
    <property type="entry name" value="GGDEF_dom"/>
</dbReference>
<dbReference type="Pfam" id="PF00990">
    <property type="entry name" value="GGDEF"/>
    <property type="match status" value="1"/>
</dbReference>
<keyword evidence="3" id="KW-0812">Transmembrane</keyword>
<dbReference type="RefSeq" id="WP_353302662.1">
    <property type="nucleotide sequence ID" value="NZ_BAABWN010000005.1"/>
</dbReference>
<feature type="transmembrane region" description="Helical" evidence="3">
    <location>
        <begin position="120"/>
        <end position="137"/>
    </location>
</feature>
<feature type="transmembrane region" description="Helical" evidence="3">
    <location>
        <begin position="83"/>
        <end position="100"/>
    </location>
</feature>
<dbReference type="InterPro" id="IPR050469">
    <property type="entry name" value="Diguanylate_Cyclase"/>
</dbReference>
<comment type="catalytic activity">
    <reaction evidence="2">
        <text>2 GTP = 3',3'-c-di-GMP + 2 diphosphate</text>
        <dbReference type="Rhea" id="RHEA:24898"/>
        <dbReference type="ChEBI" id="CHEBI:33019"/>
        <dbReference type="ChEBI" id="CHEBI:37565"/>
        <dbReference type="ChEBI" id="CHEBI:58805"/>
        <dbReference type="EC" id="2.7.7.65"/>
    </reaction>
</comment>
<feature type="transmembrane region" description="Helical" evidence="3">
    <location>
        <begin position="21"/>
        <end position="42"/>
    </location>
</feature>
<dbReference type="PROSITE" id="PS50887">
    <property type="entry name" value="GGDEF"/>
    <property type="match status" value="1"/>
</dbReference>
<keyword evidence="3" id="KW-1133">Transmembrane helix</keyword>
<evidence type="ECO:0000256" key="2">
    <source>
        <dbReference type="ARBA" id="ARBA00034247"/>
    </source>
</evidence>
<feature type="domain" description="GGDEF" evidence="4">
    <location>
        <begin position="185"/>
        <end position="309"/>
    </location>
</feature>
<protein>
    <recommendedName>
        <fullName evidence="1">diguanylate cyclase</fullName>
        <ecNumber evidence="1">2.7.7.65</ecNumber>
    </recommendedName>
</protein>
<dbReference type="EC" id="2.7.7.65" evidence="1"/>
<dbReference type="Gene3D" id="3.30.70.270">
    <property type="match status" value="1"/>
</dbReference>
<evidence type="ECO:0000313" key="6">
    <source>
        <dbReference type="Proteomes" id="UP001465153"/>
    </source>
</evidence>
<keyword evidence="6" id="KW-1185">Reference proteome</keyword>
<organism evidence="5 6">
    <name type="scientific">Sessilibacter corallicola</name>
    <dbReference type="NCBI Taxonomy" id="2904075"/>
    <lineage>
        <taxon>Bacteria</taxon>
        <taxon>Pseudomonadati</taxon>
        <taxon>Pseudomonadota</taxon>
        <taxon>Gammaproteobacteria</taxon>
        <taxon>Cellvibrionales</taxon>
        <taxon>Cellvibrionaceae</taxon>
        <taxon>Sessilibacter</taxon>
    </lineage>
</organism>
<sequence length="309" mass="34409">MSLVDLFRINTSKPSLITHNTLTSSYVLLGLAYALCAAKALYHGAPKSLAEIDWIDVFGEGGTWIISLVWFHFAVAWRPPGPVTRWLMTGFAVLSFGFFLDALDEVLRFDETLLGHSLESIFIPAGITILTFAAISLHQEQQILNRQQLRREANFRDHQAIDSITDLYNADYCRQAIHSAIESNTQLDLWMIDLERFDKINQHYSFSTGDTVLNRVANVLVATAPSGALVCRYGGDRFILLQPATDLTENIDETLSQLLTNATSFALSNLAIKNIDCRVRVAKVSVNKFNTAEAVLAQANAVIIEKKQC</sequence>
<comment type="caution">
    <text evidence="5">The sequence shown here is derived from an EMBL/GenBank/DDBJ whole genome shotgun (WGS) entry which is preliminary data.</text>
</comment>
<accession>A0ABQ0A8N0</accession>
<dbReference type="Proteomes" id="UP001465153">
    <property type="component" value="Unassembled WGS sequence"/>
</dbReference>
<feature type="transmembrane region" description="Helical" evidence="3">
    <location>
        <begin position="54"/>
        <end position="76"/>
    </location>
</feature>
<dbReference type="SMART" id="SM00267">
    <property type="entry name" value="GGDEF"/>
    <property type="match status" value="1"/>
</dbReference>
<evidence type="ECO:0000256" key="3">
    <source>
        <dbReference type="SAM" id="Phobius"/>
    </source>
</evidence>
<dbReference type="EMBL" id="BAABWN010000005">
    <property type="protein sequence ID" value="GAA6168005.1"/>
    <property type="molecule type" value="Genomic_DNA"/>
</dbReference>
<dbReference type="InterPro" id="IPR029787">
    <property type="entry name" value="Nucleotide_cyclase"/>
</dbReference>